<dbReference type="AlphaFoldDB" id="A0A1X7TL64"/>
<dbReference type="EnsemblMetazoa" id="Aqu2.1.15632_001">
    <property type="protein sequence ID" value="Aqu2.1.15632_001"/>
    <property type="gene ID" value="Aqu2.1.15632"/>
</dbReference>
<sequence>MKRLTILRRSYDQNGGKQKSDSTIVLMHYCIESPVIPAELFANGSCYIKSS</sequence>
<evidence type="ECO:0000313" key="1">
    <source>
        <dbReference type="EnsemblMetazoa" id="Aqu2.1.15632_001"/>
    </source>
</evidence>
<name>A0A1X7TL64_AMPQE</name>
<proteinExistence type="predicted"/>
<protein>
    <submittedName>
        <fullName evidence="1">Uncharacterized protein</fullName>
    </submittedName>
</protein>
<organism evidence="1">
    <name type="scientific">Amphimedon queenslandica</name>
    <name type="common">Sponge</name>
    <dbReference type="NCBI Taxonomy" id="400682"/>
    <lineage>
        <taxon>Eukaryota</taxon>
        <taxon>Metazoa</taxon>
        <taxon>Porifera</taxon>
        <taxon>Demospongiae</taxon>
        <taxon>Heteroscleromorpha</taxon>
        <taxon>Haplosclerida</taxon>
        <taxon>Niphatidae</taxon>
        <taxon>Amphimedon</taxon>
    </lineage>
</organism>
<accession>A0A1X7TL64</accession>
<dbReference type="InParanoid" id="A0A1X7TL64"/>
<reference evidence="1" key="1">
    <citation type="submission" date="2017-05" db="UniProtKB">
        <authorList>
            <consortium name="EnsemblMetazoa"/>
        </authorList>
    </citation>
    <scope>IDENTIFICATION</scope>
</reference>